<evidence type="ECO:0000313" key="1">
    <source>
        <dbReference type="EMBL" id="GLD73455.1"/>
    </source>
</evidence>
<dbReference type="AlphaFoldDB" id="A0AAD3RMI0"/>
<gene>
    <name evidence="1" type="ORF">AKAME5_002478000</name>
</gene>
<name>A0AAD3RMI0_LATJO</name>
<dbReference type="EMBL" id="BRZM01001597">
    <property type="protein sequence ID" value="GLD73455.1"/>
    <property type="molecule type" value="Genomic_DNA"/>
</dbReference>
<evidence type="ECO:0000313" key="2">
    <source>
        <dbReference type="Proteomes" id="UP001279410"/>
    </source>
</evidence>
<comment type="caution">
    <text evidence="1">The sequence shown here is derived from an EMBL/GenBank/DDBJ whole genome shotgun (WGS) entry which is preliminary data.</text>
</comment>
<accession>A0AAD3RMI0</accession>
<organism evidence="1 2">
    <name type="scientific">Lates japonicus</name>
    <name type="common">Japanese lates</name>
    <dbReference type="NCBI Taxonomy" id="270547"/>
    <lineage>
        <taxon>Eukaryota</taxon>
        <taxon>Metazoa</taxon>
        <taxon>Chordata</taxon>
        <taxon>Craniata</taxon>
        <taxon>Vertebrata</taxon>
        <taxon>Euteleostomi</taxon>
        <taxon>Actinopterygii</taxon>
        <taxon>Neopterygii</taxon>
        <taxon>Teleostei</taxon>
        <taxon>Neoteleostei</taxon>
        <taxon>Acanthomorphata</taxon>
        <taxon>Carangaria</taxon>
        <taxon>Carangaria incertae sedis</taxon>
        <taxon>Centropomidae</taxon>
        <taxon>Lates</taxon>
    </lineage>
</organism>
<dbReference type="Proteomes" id="UP001279410">
    <property type="component" value="Unassembled WGS sequence"/>
</dbReference>
<protein>
    <submittedName>
        <fullName evidence="1">Mediator of RNA polymerase II transcription subunit 13-like protein</fullName>
    </submittedName>
</protein>
<keyword evidence="2" id="KW-1185">Reference proteome</keyword>
<proteinExistence type="predicted"/>
<reference evidence="1" key="1">
    <citation type="submission" date="2022-08" db="EMBL/GenBank/DDBJ databases">
        <title>Genome sequencing of akame (Lates japonicus).</title>
        <authorList>
            <person name="Hashiguchi Y."/>
            <person name="Takahashi H."/>
        </authorList>
    </citation>
    <scope>NUCLEOTIDE SEQUENCE</scope>
    <source>
        <strain evidence="1">Kochi</strain>
    </source>
</reference>
<sequence>MTLSDTRGPKQGPCTTCVRRWRKGRPPVIATLGPGAWQAVHGQHVSSGCECAVLSGRAAGAVPQPVLRAQSKRASAVAWARSPEPLPIPTFLVGCRCNFVVLVSFLGLPLLGDCLLDPFGSAGRQCLVVV</sequence>